<accession>A0A6J6BEQ0</accession>
<sequence length="259" mass="29856">MARSQTIHELGVSGLTKLIDMKAKQIDEILHSPDWLRVYATRDPLSRAYSAWENRIFSRAPGTPDNAIKLCQDQLADGRINITESFALFAKMISEQTNEFMDDHHFLPQSHIVHPDKFNYNMKVRVEQQSEMQTLVDEVNRRASTALTLERHNVGFGIKLDQVCDQHTANRLQAVYAMDYEMFQFETRAFPATIAPLVLSATETAMLRGFRASIERLQAVSFTARSLTGFRFGWRQIYKSIVRKASFGKKYNDPQNLFW</sequence>
<dbReference type="InterPro" id="IPR005331">
    <property type="entry name" value="Sulfotransferase"/>
</dbReference>
<gene>
    <name evidence="1" type="ORF">UFOPK1353_00712</name>
</gene>
<evidence type="ECO:0000313" key="1">
    <source>
        <dbReference type="EMBL" id="CAB4536869.1"/>
    </source>
</evidence>
<dbReference type="Pfam" id="PF03567">
    <property type="entry name" value="Sulfotransfer_2"/>
    <property type="match status" value="1"/>
</dbReference>
<proteinExistence type="predicted"/>
<dbReference type="GO" id="GO:0008146">
    <property type="term" value="F:sulfotransferase activity"/>
    <property type="evidence" value="ECO:0007669"/>
    <property type="project" value="InterPro"/>
</dbReference>
<dbReference type="AlphaFoldDB" id="A0A6J6BEQ0"/>
<dbReference type="EMBL" id="CAEZSE010000107">
    <property type="protein sequence ID" value="CAB4536869.1"/>
    <property type="molecule type" value="Genomic_DNA"/>
</dbReference>
<dbReference type="GO" id="GO:0016020">
    <property type="term" value="C:membrane"/>
    <property type="evidence" value="ECO:0007669"/>
    <property type="project" value="InterPro"/>
</dbReference>
<reference evidence="1" key="1">
    <citation type="submission" date="2020-05" db="EMBL/GenBank/DDBJ databases">
        <authorList>
            <person name="Chiriac C."/>
            <person name="Salcher M."/>
            <person name="Ghai R."/>
            <person name="Kavagutti S V."/>
        </authorList>
    </citation>
    <scope>NUCLEOTIDE SEQUENCE</scope>
</reference>
<organism evidence="1">
    <name type="scientific">freshwater metagenome</name>
    <dbReference type="NCBI Taxonomy" id="449393"/>
    <lineage>
        <taxon>unclassified sequences</taxon>
        <taxon>metagenomes</taxon>
        <taxon>ecological metagenomes</taxon>
    </lineage>
</organism>
<name>A0A6J6BEQ0_9ZZZZ</name>
<protein>
    <submittedName>
        <fullName evidence="1">Unannotated protein</fullName>
    </submittedName>
</protein>